<evidence type="ECO:0000313" key="3">
    <source>
        <dbReference type="Proteomes" id="UP001152622"/>
    </source>
</evidence>
<gene>
    <name evidence="2" type="ORF">SKAU_G00281330</name>
</gene>
<dbReference type="OrthoDB" id="10449714at2759"/>
<protein>
    <submittedName>
        <fullName evidence="2">Uncharacterized protein</fullName>
    </submittedName>
</protein>
<organism evidence="2 3">
    <name type="scientific">Synaphobranchus kaupii</name>
    <name type="common">Kaup's arrowtooth eel</name>
    <dbReference type="NCBI Taxonomy" id="118154"/>
    <lineage>
        <taxon>Eukaryota</taxon>
        <taxon>Metazoa</taxon>
        <taxon>Chordata</taxon>
        <taxon>Craniata</taxon>
        <taxon>Vertebrata</taxon>
        <taxon>Euteleostomi</taxon>
        <taxon>Actinopterygii</taxon>
        <taxon>Neopterygii</taxon>
        <taxon>Teleostei</taxon>
        <taxon>Anguilliformes</taxon>
        <taxon>Synaphobranchidae</taxon>
        <taxon>Synaphobranchus</taxon>
    </lineage>
</organism>
<sequence length="149" mass="16795">MENNSTIAFHKFPSKQELSQERLRIILSVRQRKTTAEGGGVRCSRWRRPVEWSYSDSGAWRLDWWVVPGPLPVGQDTVRVTTVTTPPSPLPLSPEPVTNPRDAMARDQSNMGDLFLLLESSDLRQLDQVKALINKQLSTGETCRTVPLP</sequence>
<accession>A0A9Q1ILV9</accession>
<keyword evidence="3" id="KW-1185">Reference proteome</keyword>
<evidence type="ECO:0000313" key="2">
    <source>
        <dbReference type="EMBL" id="KAJ8346732.1"/>
    </source>
</evidence>
<dbReference type="AlphaFoldDB" id="A0A9Q1ILV9"/>
<dbReference type="Proteomes" id="UP001152622">
    <property type="component" value="Chromosome 11"/>
</dbReference>
<evidence type="ECO:0000256" key="1">
    <source>
        <dbReference type="SAM" id="MobiDB-lite"/>
    </source>
</evidence>
<reference evidence="2" key="1">
    <citation type="journal article" date="2023" name="Science">
        <title>Genome structures resolve the early diversification of teleost fishes.</title>
        <authorList>
            <person name="Parey E."/>
            <person name="Louis A."/>
            <person name="Montfort J."/>
            <person name="Bouchez O."/>
            <person name="Roques C."/>
            <person name="Iampietro C."/>
            <person name="Lluch J."/>
            <person name="Castinel A."/>
            <person name="Donnadieu C."/>
            <person name="Desvignes T."/>
            <person name="Floi Bucao C."/>
            <person name="Jouanno E."/>
            <person name="Wen M."/>
            <person name="Mejri S."/>
            <person name="Dirks R."/>
            <person name="Jansen H."/>
            <person name="Henkel C."/>
            <person name="Chen W.J."/>
            <person name="Zahm M."/>
            <person name="Cabau C."/>
            <person name="Klopp C."/>
            <person name="Thompson A.W."/>
            <person name="Robinson-Rechavi M."/>
            <person name="Braasch I."/>
            <person name="Lecointre G."/>
            <person name="Bobe J."/>
            <person name="Postlethwait J.H."/>
            <person name="Berthelot C."/>
            <person name="Roest Crollius H."/>
            <person name="Guiguen Y."/>
        </authorList>
    </citation>
    <scope>NUCLEOTIDE SEQUENCE</scope>
    <source>
        <strain evidence="2">WJC10195</strain>
    </source>
</reference>
<comment type="caution">
    <text evidence="2">The sequence shown here is derived from an EMBL/GenBank/DDBJ whole genome shotgun (WGS) entry which is preliminary data.</text>
</comment>
<proteinExistence type="predicted"/>
<feature type="region of interest" description="Disordered" evidence="1">
    <location>
        <begin position="81"/>
        <end position="104"/>
    </location>
</feature>
<dbReference type="EMBL" id="JAINUF010000011">
    <property type="protein sequence ID" value="KAJ8346732.1"/>
    <property type="molecule type" value="Genomic_DNA"/>
</dbReference>
<name>A0A9Q1ILV9_SYNKA</name>